<dbReference type="InterPro" id="IPR014816">
    <property type="entry name" value="tRNA_MeTrfase_Gcd14"/>
</dbReference>
<evidence type="ECO:0000256" key="4">
    <source>
        <dbReference type="ARBA" id="ARBA00022679"/>
    </source>
</evidence>
<dbReference type="Gene3D" id="3.10.330.20">
    <property type="match status" value="1"/>
</dbReference>
<evidence type="ECO:0000256" key="8">
    <source>
        <dbReference type="SAM" id="MobiDB-lite"/>
    </source>
</evidence>
<dbReference type="GO" id="GO:0160107">
    <property type="term" value="F:tRNA (adenine(58)-N1)-methyltransferase activity"/>
    <property type="evidence" value="ECO:0007669"/>
    <property type="project" value="UniProtKB-EC"/>
</dbReference>
<feature type="domain" description="tRNA (adenine(58)-N(1))-methyltransferase catalytic subunit TRM61 C-terminal" evidence="9">
    <location>
        <begin position="278"/>
        <end position="403"/>
    </location>
</feature>
<evidence type="ECO:0000259" key="9">
    <source>
        <dbReference type="Pfam" id="PF08704"/>
    </source>
</evidence>
<proteinExistence type="predicted"/>
<dbReference type="PROSITE" id="PS51620">
    <property type="entry name" value="SAM_TRM61"/>
    <property type="match status" value="1"/>
</dbReference>
<organism evidence="10 11">
    <name type="scientific">Helicocarpus griseus UAMH5409</name>
    <dbReference type="NCBI Taxonomy" id="1447875"/>
    <lineage>
        <taxon>Eukaryota</taxon>
        <taxon>Fungi</taxon>
        <taxon>Dikarya</taxon>
        <taxon>Ascomycota</taxon>
        <taxon>Pezizomycotina</taxon>
        <taxon>Eurotiomycetes</taxon>
        <taxon>Eurotiomycetidae</taxon>
        <taxon>Onygenales</taxon>
        <taxon>Ajellomycetaceae</taxon>
        <taxon>Helicocarpus</taxon>
    </lineage>
</organism>
<feature type="compositionally biased region" description="Basic and acidic residues" evidence="8">
    <location>
        <begin position="169"/>
        <end position="200"/>
    </location>
</feature>
<dbReference type="InterPro" id="IPR049470">
    <property type="entry name" value="TRM61_C"/>
</dbReference>
<dbReference type="GO" id="GO:0005739">
    <property type="term" value="C:mitochondrion"/>
    <property type="evidence" value="ECO:0007669"/>
    <property type="project" value="TreeGrafter"/>
</dbReference>
<evidence type="ECO:0000313" key="11">
    <source>
        <dbReference type="Proteomes" id="UP000223968"/>
    </source>
</evidence>
<gene>
    <name evidence="10" type="ORF">AJ79_04770</name>
</gene>
<evidence type="ECO:0000256" key="3">
    <source>
        <dbReference type="ARBA" id="ARBA00022603"/>
    </source>
</evidence>
<keyword evidence="5" id="KW-0949">S-adenosyl-L-methionine</keyword>
<dbReference type="GO" id="GO:0030488">
    <property type="term" value="P:tRNA methylation"/>
    <property type="evidence" value="ECO:0007669"/>
    <property type="project" value="InterPro"/>
</dbReference>
<dbReference type="PANTHER" id="PTHR12133:SF1">
    <property type="entry name" value="TRNA (ADENINE(58)-N(1))-METHYLTRANSFERASE, MITOCHONDRIAL"/>
    <property type="match status" value="1"/>
</dbReference>
<evidence type="ECO:0000256" key="7">
    <source>
        <dbReference type="ARBA" id="ARBA00033309"/>
    </source>
</evidence>
<evidence type="ECO:0000256" key="5">
    <source>
        <dbReference type="ARBA" id="ARBA00022691"/>
    </source>
</evidence>
<keyword evidence="4" id="KW-0808">Transferase</keyword>
<keyword evidence="3" id="KW-0489">Methyltransferase</keyword>
<dbReference type="AlphaFoldDB" id="A0A2B7XRM6"/>
<evidence type="ECO:0000313" key="10">
    <source>
        <dbReference type="EMBL" id="PGH11630.1"/>
    </source>
</evidence>
<dbReference type="PANTHER" id="PTHR12133">
    <property type="entry name" value="TRNA (ADENINE(58)-N(1))-METHYLTRANSFERASE"/>
    <property type="match status" value="1"/>
</dbReference>
<name>A0A2B7XRM6_9EURO</name>
<dbReference type="SUPFAM" id="SSF53335">
    <property type="entry name" value="S-adenosyl-L-methionine-dependent methyltransferases"/>
    <property type="match status" value="1"/>
</dbReference>
<feature type="compositionally biased region" description="Acidic residues" evidence="8">
    <location>
        <begin position="365"/>
        <end position="375"/>
    </location>
</feature>
<dbReference type="EMBL" id="PDNB01000070">
    <property type="protein sequence ID" value="PGH11630.1"/>
    <property type="molecule type" value="Genomic_DNA"/>
</dbReference>
<evidence type="ECO:0000256" key="2">
    <source>
        <dbReference type="ARBA" id="ARBA00015963"/>
    </source>
</evidence>
<comment type="caution">
    <text evidence="10">The sequence shown here is derived from an EMBL/GenBank/DDBJ whole genome shotgun (WGS) entry which is preliminary data.</text>
</comment>
<sequence length="431" mass="47826">MARLLAPLRHTCARAYSSRATADFSVFQEGDRVYIDGKRSPTLTKPLKKDYETPVARGVLKHNDIIGKRSRDRIQAYKGPSYRVSQPTLKDYIELTPRHVTPVYPADANLIVSLLDIHVAPPASGEERREPLEILESGTGHGSLTLHLARAINAANTHPPPRPPRSQRRILELPEKKNSSVRGIEPEVKREDPDPSKENDDALQTEWDAWRAQRNAILHTVEISPTYSQHAENIVRGFRRGMYVGNVDFYVSSVETWIKEQVARRSKEGEGSPDPFLSHVILDMPSAHLRIPHVAPIMKEEAVLIVFMPSITQIGDCVELIAKQGLPFIQDAVVELGTGLSGGRTWDVRMATTKSTNDALRKEADADETTAEESESSNTAAEEASGTVRESKEGQQVLVCRPQAGKRITGGGFVGVWKKKKARVEHPPVDN</sequence>
<feature type="compositionally biased region" description="Low complexity" evidence="8">
    <location>
        <begin position="376"/>
        <end position="385"/>
    </location>
</feature>
<keyword evidence="11" id="KW-1185">Reference proteome</keyword>
<evidence type="ECO:0000256" key="6">
    <source>
        <dbReference type="ARBA" id="ARBA00022694"/>
    </source>
</evidence>
<protein>
    <recommendedName>
        <fullName evidence="2">tRNA (adenine(58)-N(1))-methyltransferase catalytic subunit TRM61</fullName>
        <ecNumber evidence="1">2.1.1.220</ecNumber>
    </recommendedName>
    <alternativeName>
        <fullName evidence="7">tRNA(m1A58)-methyltransferase subunit TRM61</fullName>
    </alternativeName>
</protein>
<dbReference type="Pfam" id="PF14801">
    <property type="entry name" value="TrmI-like_N"/>
    <property type="match status" value="1"/>
</dbReference>
<feature type="region of interest" description="Disordered" evidence="8">
    <location>
        <begin position="154"/>
        <end position="202"/>
    </location>
</feature>
<dbReference type="Pfam" id="PF08704">
    <property type="entry name" value="GCD14"/>
    <property type="match status" value="1"/>
</dbReference>
<reference evidence="10 11" key="1">
    <citation type="submission" date="2017-10" db="EMBL/GenBank/DDBJ databases">
        <title>Comparative genomics in systemic dimorphic fungi from Ajellomycetaceae.</title>
        <authorList>
            <person name="Munoz J.F."/>
            <person name="Mcewen J.G."/>
            <person name="Clay O.K."/>
            <person name="Cuomo C.A."/>
        </authorList>
    </citation>
    <scope>NUCLEOTIDE SEQUENCE [LARGE SCALE GENOMIC DNA]</scope>
    <source>
        <strain evidence="10 11">UAMH5409</strain>
    </source>
</reference>
<evidence type="ECO:0000256" key="1">
    <source>
        <dbReference type="ARBA" id="ARBA00012796"/>
    </source>
</evidence>
<dbReference type="OrthoDB" id="5585464at2759"/>
<dbReference type="EC" id="2.1.1.220" evidence="1"/>
<dbReference type="Proteomes" id="UP000223968">
    <property type="component" value="Unassembled WGS sequence"/>
</dbReference>
<feature type="region of interest" description="Disordered" evidence="8">
    <location>
        <begin position="354"/>
        <end position="411"/>
    </location>
</feature>
<dbReference type="GO" id="GO:0031515">
    <property type="term" value="C:tRNA (m1A) methyltransferase complex"/>
    <property type="evidence" value="ECO:0007669"/>
    <property type="project" value="InterPro"/>
</dbReference>
<keyword evidence="6" id="KW-0819">tRNA processing</keyword>
<dbReference type="InterPro" id="IPR029063">
    <property type="entry name" value="SAM-dependent_MTases_sf"/>
</dbReference>
<dbReference type="STRING" id="1447875.A0A2B7XRM6"/>
<dbReference type="Gene3D" id="3.40.50.150">
    <property type="entry name" value="Vaccinia Virus protein VP39"/>
    <property type="match status" value="1"/>
</dbReference>
<accession>A0A2B7XRM6</accession>